<dbReference type="NCBIfam" id="TIGR02293">
    <property type="entry name" value="TAS_TIGR02293"/>
    <property type="match status" value="1"/>
</dbReference>
<protein>
    <submittedName>
        <fullName evidence="3">DUF2384 domain-containing protein</fullName>
    </submittedName>
</protein>
<evidence type="ECO:0000259" key="2">
    <source>
        <dbReference type="Pfam" id="PF09722"/>
    </source>
</evidence>
<evidence type="ECO:0000313" key="4">
    <source>
        <dbReference type="Proteomes" id="UP000321110"/>
    </source>
</evidence>
<evidence type="ECO:0000256" key="1">
    <source>
        <dbReference type="SAM" id="MobiDB-lite"/>
    </source>
</evidence>
<dbReference type="AlphaFoldDB" id="A0A5C7W0L6"/>
<feature type="region of interest" description="Disordered" evidence="1">
    <location>
        <begin position="61"/>
        <end position="84"/>
    </location>
</feature>
<dbReference type="Pfam" id="PF09722">
    <property type="entry name" value="Xre_MbcA_ParS_C"/>
    <property type="match status" value="1"/>
</dbReference>
<dbReference type="EMBL" id="SSFO01000191">
    <property type="protein sequence ID" value="TXI31366.1"/>
    <property type="molecule type" value="Genomic_DNA"/>
</dbReference>
<proteinExistence type="predicted"/>
<gene>
    <name evidence="3" type="ORF">E6Q69_11545</name>
</gene>
<dbReference type="InterPro" id="IPR011979">
    <property type="entry name" value="Antitox_Xre"/>
</dbReference>
<reference evidence="3 4" key="1">
    <citation type="submission" date="2018-09" db="EMBL/GenBank/DDBJ databases">
        <title>Metagenome Assembled Genomes from an Advanced Water Purification Facility.</title>
        <authorList>
            <person name="Stamps B.W."/>
            <person name="Spear J.R."/>
        </authorList>
    </citation>
    <scope>NUCLEOTIDE SEQUENCE [LARGE SCALE GENOMIC DNA]</scope>
    <source>
        <strain evidence="3">Bin_52_1</strain>
    </source>
</reference>
<evidence type="ECO:0000313" key="3">
    <source>
        <dbReference type="EMBL" id="TXI31366.1"/>
    </source>
</evidence>
<sequence length="154" mass="17091">MFVGIHADDYRQRRARLLGLPEHASDVDVHSHIIKGIPVAHLATLLRNGDINAHACEQVTPALGQKQRPTDRITAPDASPDNRLSADESDRLFRVVHTIVVAEILFGSRDKAQRWLSKPKDRLSGRSPMQMLTSTAGAWLVEELLTQLAEGFVL</sequence>
<dbReference type="InterPro" id="IPR024467">
    <property type="entry name" value="Xre/MbcA/ParS-like_toxin-bd"/>
</dbReference>
<comment type="caution">
    <text evidence="3">The sequence shown here is derived from an EMBL/GenBank/DDBJ whole genome shotgun (WGS) entry which is preliminary data.</text>
</comment>
<feature type="domain" description="Antitoxin Xre/MbcA/ParS-like toxin-binding" evidence="2">
    <location>
        <begin position="102"/>
        <end position="151"/>
    </location>
</feature>
<organism evidence="3 4">
    <name type="scientific">Aquipseudomonas alcaligenes</name>
    <name type="common">Pseudomonas alcaligenes</name>
    <dbReference type="NCBI Taxonomy" id="43263"/>
    <lineage>
        <taxon>Bacteria</taxon>
        <taxon>Pseudomonadati</taxon>
        <taxon>Pseudomonadota</taxon>
        <taxon>Gammaproteobacteria</taxon>
        <taxon>Pseudomonadales</taxon>
        <taxon>Pseudomonadaceae</taxon>
        <taxon>Aquipseudomonas</taxon>
    </lineage>
</organism>
<name>A0A5C7W0L6_AQUAC</name>
<dbReference type="Proteomes" id="UP000321110">
    <property type="component" value="Unassembled WGS sequence"/>
</dbReference>
<accession>A0A5C7W0L6</accession>